<dbReference type="PANTHER" id="PTHR42815:SF2">
    <property type="entry name" value="FAD-BINDING, PUTATIVE (AFU_ORTHOLOGUE AFUA_6G07600)-RELATED"/>
    <property type="match status" value="1"/>
</dbReference>
<sequence>MAASPLPGRSAFGWHSGERAVQELLGASTASRPNPTSLEFPPAHGFRIASNHLLALGALDDEGRPWSTIWGGERGFAQRIAKGVLGIRTLVDRQYDPVAQALLGSAARGNPVRPDDVTTGYKFMSGMSIDFDSRDRVKVMGRLLTSEVGDDDKVGEVQLAMVVQESTGNCPKYINKRDVRAHVSSPRLLSDSLPLPQQAVDLIHKADLFFMSSTNGDSMDTNHRGGPVGFMRLASNEIDKDGSGGVVLVYPEYSGNRLYQSLGNLYLNPKIGIAIPDFDTSDVLYLTGTAQLLLGEAATAVMPHCKLVLQIRVQEARLVADGLPFRGQLGEMSPYDPPLRALVGEAGVLNDAASSAVATAELLKREIITPSISRFIFALHPSATSAASTATPQGSGRLAVKPWLAGQHVTLDFSGELDHGYMHMNNDNPQSLNDDYVRTFTVTNYPPAHLYGDETDMDDGTQVEITVRKHGPATTFLWGYDMRKPLKLPVLGFGGDDNFRLPTAYTENTLRSRNQSIFIAAGVGVTPLLAQAAGVLAAEDGAADGGQEPGLRVLWSLRAEDLALAVDVLSRIPGLASRTRLFVTGKMDSSKYLLEEVRAMGAEVITRRIAEHDVLAPSREPKGRTKYYICTGTELSKVLLVWLAGQTTVSENFAY</sequence>
<feature type="domain" description="FAD-binding FR-type" evidence="1">
    <location>
        <begin position="355"/>
        <end position="502"/>
    </location>
</feature>
<dbReference type="Gene3D" id="2.30.110.10">
    <property type="entry name" value="Electron Transport, Fmn-binding Protein, Chain A"/>
    <property type="match status" value="1"/>
</dbReference>
<proteinExistence type="predicted"/>
<dbReference type="OrthoDB" id="436496at2759"/>
<dbReference type="PROSITE" id="PS51384">
    <property type="entry name" value="FAD_FR"/>
    <property type="match status" value="1"/>
</dbReference>
<gene>
    <name evidence="2" type="ORF">CONLIGDRAFT_702726</name>
</gene>
<evidence type="ECO:0000313" key="3">
    <source>
        <dbReference type="Proteomes" id="UP000182658"/>
    </source>
</evidence>
<evidence type="ECO:0000259" key="1">
    <source>
        <dbReference type="PROSITE" id="PS51384"/>
    </source>
</evidence>
<dbReference type="InterPro" id="IPR039261">
    <property type="entry name" value="FNR_nucleotide-bd"/>
</dbReference>
<dbReference type="GO" id="GO:0016491">
    <property type="term" value="F:oxidoreductase activity"/>
    <property type="evidence" value="ECO:0007669"/>
    <property type="project" value="InterPro"/>
</dbReference>
<dbReference type="InterPro" id="IPR012349">
    <property type="entry name" value="Split_barrel_FMN-bd"/>
</dbReference>
<reference evidence="2 3" key="1">
    <citation type="submission" date="2016-10" db="EMBL/GenBank/DDBJ databases">
        <title>Draft genome sequence of Coniochaeta ligniaria NRRL30616, a lignocellulolytic fungus for bioabatement of inhibitors in plant biomass hydrolysates.</title>
        <authorList>
            <consortium name="DOE Joint Genome Institute"/>
            <person name="Jimenez D.J."/>
            <person name="Hector R.E."/>
            <person name="Riley R."/>
            <person name="Sun H."/>
            <person name="Grigoriev I.V."/>
            <person name="Van Elsas J.D."/>
            <person name="Nichols N.N."/>
        </authorList>
    </citation>
    <scope>NUCLEOTIDE SEQUENCE [LARGE SCALE GENOMIC DNA]</scope>
    <source>
        <strain evidence="2 3">NRRL 30616</strain>
    </source>
</reference>
<dbReference type="InParanoid" id="A0A1J7IS54"/>
<dbReference type="InterPro" id="IPR017927">
    <property type="entry name" value="FAD-bd_FR_type"/>
</dbReference>
<dbReference type="STRING" id="1408157.A0A1J7IS54"/>
<dbReference type="PANTHER" id="PTHR42815">
    <property type="entry name" value="FAD-BINDING, PUTATIVE (AFU_ORTHOLOGUE AFUA_6G07600)-RELATED"/>
    <property type="match status" value="1"/>
</dbReference>
<name>A0A1J7IS54_9PEZI</name>
<protein>
    <recommendedName>
        <fullName evidence="1">FAD-binding FR-type domain-containing protein</fullName>
    </recommendedName>
</protein>
<dbReference type="Gene3D" id="3.40.50.80">
    <property type="entry name" value="Nucleotide-binding domain of ferredoxin-NADP reductase (FNR) module"/>
    <property type="match status" value="1"/>
</dbReference>
<dbReference type="AlphaFoldDB" id="A0A1J7IS54"/>
<evidence type="ECO:0000313" key="2">
    <source>
        <dbReference type="EMBL" id="OIW30173.1"/>
    </source>
</evidence>
<organism evidence="2 3">
    <name type="scientific">Coniochaeta ligniaria NRRL 30616</name>
    <dbReference type="NCBI Taxonomy" id="1408157"/>
    <lineage>
        <taxon>Eukaryota</taxon>
        <taxon>Fungi</taxon>
        <taxon>Dikarya</taxon>
        <taxon>Ascomycota</taxon>
        <taxon>Pezizomycotina</taxon>
        <taxon>Sordariomycetes</taxon>
        <taxon>Sordariomycetidae</taxon>
        <taxon>Coniochaetales</taxon>
        <taxon>Coniochaetaceae</taxon>
        <taxon>Coniochaeta</taxon>
    </lineage>
</organism>
<dbReference type="EMBL" id="KV875097">
    <property type="protein sequence ID" value="OIW30173.1"/>
    <property type="molecule type" value="Genomic_DNA"/>
</dbReference>
<keyword evidence="3" id="KW-1185">Reference proteome</keyword>
<dbReference type="Proteomes" id="UP000182658">
    <property type="component" value="Unassembled WGS sequence"/>
</dbReference>
<accession>A0A1J7IS54</accession>